<dbReference type="OrthoDB" id="7490061at2759"/>
<feature type="coiled-coil region" evidence="1">
    <location>
        <begin position="52"/>
        <end position="93"/>
    </location>
</feature>
<comment type="caution">
    <text evidence="2">The sequence shown here is derived from an EMBL/GenBank/DDBJ whole genome shotgun (WGS) entry which is preliminary data.</text>
</comment>
<dbReference type="EMBL" id="CAJQZP010000998">
    <property type="protein sequence ID" value="CAG5007641.1"/>
    <property type="molecule type" value="Genomic_DNA"/>
</dbReference>
<accession>A0A8S3X7N9</accession>
<dbReference type="AlphaFoldDB" id="A0A8S3X7N9"/>
<organism evidence="2 3">
    <name type="scientific">Parnassius apollo</name>
    <name type="common">Apollo butterfly</name>
    <name type="synonym">Papilio apollo</name>
    <dbReference type="NCBI Taxonomy" id="110799"/>
    <lineage>
        <taxon>Eukaryota</taxon>
        <taxon>Metazoa</taxon>
        <taxon>Ecdysozoa</taxon>
        <taxon>Arthropoda</taxon>
        <taxon>Hexapoda</taxon>
        <taxon>Insecta</taxon>
        <taxon>Pterygota</taxon>
        <taxon>Neoptera</taxon>
        <taxon>Endopterygota</taxon>
        <taxon>Lepidoptera</taxon>
        <taxon>Glossata</taxon>
        <taxon>Ditrysia</taxon>
        <taxon>Papilionoidea</taxon>
        <taxon>Papilionidae</taxon>
        <taxon>Parnassiinae</taxon>
        <taxon>Parnassini</taxon>
        <taxon>Parnassius</taxon>
        <taxon>Parnassius</taxon>
    </lineage>
</organism>
<reference evidence="2" key="1">
    <citation type="submission" date="2021-04" db="EMBL/GenBank/DDBJ databases">
        <authorList>
            <person name="Tunstrom K."/>
        </authorList>
    </citation>
    <scope>NUCLEOTIDE SEQUENCE</scope>
</reference>
<feature type="coiled-coil region" evidence="1">
    <location>
        <begin position="141"/>
        <end position="175"/>
    </location>
</feature>
<evidence type="ECO:0000313" key="2">
    <source>
        <dbReference type="EMBL" id="CAG5007641.1"/>
    </source>
</evidence>
<protein>
    <submittedName>
        <fullName evidence="2">(apollo) hypothetical protein</fullName>
    </submittedName>
</protein>
<keyword evidence="1" id="KW-0175">Coiled coil</keyword>
<evidence type="ECO:0000256" key="1">
    <source>
        <dbReference type="SAM" id="Coils"/>
    </source>
</evidence>
<dbReference type="Proteomes" id="UP000691718">
    <property type="component" value="Unassembled WGS sequence"/>
</dbReference>
<keyword evidence="3" id="KW-1185">Reference proteome</keyword>
<proteinExistence type="predicted"/>
<gene>
    <name evidence="2" type="ORF">PAPOLLO_LOCUS14951</name>
</gene>
<name>A0A8S3X7N9_PARAO</name>
<sequence length="330" mass="37469">MEKTNITLRKHKSKSVTDLSIIIDECNVNYSNPFDTSTLSLPNTSITENDYTKNLQRQINEQKLLLESANEEVERLSLENIDLKKTLAQRENTLSLMKKIGISENSVMSSPVIKRIKNFISVGKTPTKTNSISPKTSITQVINLENKIKKLEQELEDANRQIEKLNQNIKKLQGNVICSTTKKEAKEYTENHSTCTTDLTPSQFQTKIIVKNGISSMIPTYSTKKKIFIIADQQGRGVRHCLQNLIGDEFLVTSLWKPGAKTYDLLSSFKQELLSLTSKDYVIIMGGINDKNPFEFKCNIEVYLNSLSNTNVIISEIPYNKLLNEKKIKL</sequence>
<evidence type="ECO:0000313" key="3">
    <source>
        <dbReference type="Proteomes" id="UP000691718"/>
    </source>
</evidence>